<evidence type="ECO:0000313" key="19">
    <source>
        <dbReference type="EnsemblMetazoa" id="Aqu2.1.07592_001"/>
    </source>
</evidence>
<reference evidence="19" key="1">
    <citation type="submission" date="2017-05" db="UniProtKB">
        <authorList>
            <consortium name="EnsemblMetazoa"/>
        </authorList>
    </citation>
    <scope>IDENTIFICATION</scope>
</reference>
<keyword evidence="14" id="KW-0443">Lipid metabolism</keyword>
<dbReference type="UniPathway" id="UPA00057">
    <property type="reaction ID" value="UER00099"/>
</dbReference>
<evidence type="ECO:0000256" key="17">
    <source>
        <dbReference type="ARBA" id="ARBA00034549"/>
    </source>
</evidence>
<dbReference type="EnsemblMetazoa" id="Aqu2.1.07592_001">
    <property type="protein sequence ID" value="Aqu2.1.07592_001"/>
    <property type="gene ID" value="Aqu2.1.07592"/>
</dbReference>
<keyword evidence="13" id="KW-0756">Sterol biosynthesis</keyword>
<evidence type="ECO:0000256" key="4">
    <source>
        <dbReference type="ARBA" id="ARBA00022490"/>
    </source>
</evidence>
<evidence type="ECO:0000256" key="9">
    <source>
        <dbReference type="ARBA" id="ARBA00022777"/>
    </source>
</evidence>
<dbReference type="PANTHER" id="PTHR13101">
    <property type="entry name" value="PHOSPHOMEVALONATE KINASE"/>
    <property type="match status" value="1"/>
</dbReference>
<keyword evidence="9" id="KW-0418">Kinase</keyword>
<dbReference type="PANTHER" id="PTHR13101:SF1">
    <property type="entry name" value="PHOSPHOMEVALONATE KINASE"/>
    <property type="match status" value="1"/>
</dbReference>
<evidence type="ECO:0000256" key="2">
    <source>
        <dbReference type="ARBA" id="ARBA00005017"/>
    </source>
</evidence>
<dbReference type="Pfam" id="PF04275">
    <property type="entry name" value="P-mevalo_kinase"/>
    <property type="match status" value="1"/>
</dbReference>
<accession>A0A1X7T081</accession>
<keyword evidence="5" id="KW-0444">Lipid biosynthesis</keyword>
<name>A0A1X7T081_AMPQE</name>
<keyword evidence="16" id="KW-0753">Steroid metabolism</keyword>
<evidence type="ECO:0000256" key="12">
    <source>
        <dbReference type="ARBA" id="ARBA00022955"/>
    </source>
</evidence>
<dbReference type="CDD" id="cd01670">
    <property type="entry name" value="Death"/>
    <property type="match status" value="1"/>
</dbReference>
<sequence>EHNLDYDRLLDSSPYKEAHRLQMIQWGERKRESDPGYFCHLATEEQDKPVWLVSDCRRPSDVEYFKSHYSTGPAPFPAYSCCVLVRVSASDEGWGCAVMAVGGDVSILDINDLDSILTELDQGQFSEVKWEDFGLKAGLSQNTLEKIKTDSRGDTHQCLKKCLSCWLRREDNIDDKGKPSWRRLAEILEELGERALADTIRGRRGVSSEEQQVCPVPTSGHSISLAKPLEKQFQQMLIEFLNILTRFVNQVFKRRQRLKDVKTCLAGIGHNQRNKKEIDEVHNESGLMYLLRSYCSLREFSIVTSLAENMKMTDM</sequence>
<dbReference type="Gene3D" id="1.10.533.10">
    <property type="entry name" value="Death Domain, Fas"/>
    <property type="match status" value="1"/>
</dbReference>
<comment type="pathway">
    <text evidence="2">Isoprenoid biosynthesis; isopentenyl diphosphate biosynthesis via mevalonate pathway; isopentenyl diphosphate from (R)-mevalonate: step 2/3.</text>
</comment>
<dbReference type="GO" id="GO:0006695">
    <property type="term" value="P:cholesterol biosynthetic process"/>
    <property type="evidence" value="ECO:0007669"/>
    <property type="project" value="UniProtKB-KW"/>
</dbReference>
<evidence type="ECO:0000256" key="13">
    <source>
        <dbReference type="ARBA" id="ARBA00023011"/>
    </source>
</evidence>
<dbReference type="SUPFAM" id="SSF47986">
    <property type="entry name" value="DEATH domain"/>
    <property type="match status" value="1"/>
</dbReference>
<evidence type="ECO:0000256" key="7">
    <source>
        <dbReference type="ARBA" id="ARBA00022679"/>
    </source>
</evidence>
<keyword evidence="12" id="KW-0752">Steroid biosynthesis</keyword>
<proteinExistence type="predicted"/>
<dbReference type="GO" id="GO:0019287">
    <property type="term" value="P:isopentenyl diphosphate biosynthetic process, mevalonate pathway"/>
    <property type="evidence" value="ECO:0007669"/>
    <property type="project" value="UniProtKB-UniPathway"/>
</dbReference>
<evidence type="ECO:0000256" key="5">
    <source>
        <dbReference type="ARBA" id="ARBA00022516"/>
    </source>
</evidence>
<organism evidence="19">
    <name type="scientific">Amphimedon queenslandica</name>
    <name type="common">Sponge</name>
    <dbReference type="NCBI Taxonomy" id="400682"/>
    <lineage>
        <taxon>Eukaryota</taxon>
        <taxon>Metazoa</taxon>
        <taxon>Porifera</taxon>
        <taxon>Demospongiae</taxon>
        <taxon>Heteroscleromorpha</taxon>
        <taxon>Haplosclerida</taxon>
        <taxon>Niphatidae</taxon>
        <taxon>Amphimedon</taxon>
    </lineage>
</organism>
<evidence type="ECO:0000256" key="10">
    <source>
        <dbReference type="ARBA" id="ARBA00022778"/>
    </source>
</evidence>
<dbReference type="PROSITE" id="PS50017">
    <property type="entry name" value="DEATH_DOMAIN"/>
    <property type="match status" value="1"/>
</dbReference>
<keyword evidence="8" id="KW-0547">Nucleotide-binding</keyword>
<dbReference type="GO" id="GO:0005524">
    <property type="term" value="F:ATP binding"/>
    <property type="evidence" value="ECO:0007669"/>
    <property type="project" value="UniProtKB-KW"/>
</dbReference>
<evidence type="ECO:0000256" key="3">
    <source>
        <dbReference type="ARBA" id="ARBA00012958"/>
    </source>
</evidence>
<evidence type="ECO:0000256" key="16">
    <source>
        <dbReference type="ARBA" id="ARBA00023221"/>
    </source>
</evidence>
<dbReference type="Gene3D" id="3.40.50.300">
    <property type="entry name" value="P-loop containing nucleotide triphosphate hydrolases"/>
    <property type="match status" value="1"/>
</dbReference>
<protein>
    <recommendedName>
        <fullName evidence="17">Phosphomevalonate kinase</fullName>
        <ecNumber evidence="3">2.7.4.2</ecNumber>
    </recommendedName>
</protein>
<keyword evidence="10" id="KW-0152">Cholesterol biosynthesis</keyword>
<keyword evidence="11" id="KW-0067">ATP-binding</keyword>
<dbReference type="GO" id="GO:0005829">
    <property type="term" value="C:cytosol"/>
    <property type="evidence" value="ECO:0007669"/>
    <property type="project" value="UniProtKB-SubCell"/>
</dbReference>
<evidence type="ECO:0000256" key="15">
    <source>
        <dbReference type="ARBA" id="ARBA00023166"/>
    </source>
</evidence>
<evidence type="ECO:0000256" key="8">
    <source>
        <dbReference type="ARBA" id="ARBA00022741"/>
    </source>
</evidence>
<dbReference type="GO" id="GO:0007165">
    <property type="term" value="P:signal transduction"/>
    <property type="evidence" value="ECO:0007669"/>
    <property type="project" value="InterPro"/>
</dbReference>
<dbReference type="InParanoid" id="A0A1X7T081"/>
<dbReference type="InterPro" id="IPR005919">
    <property type="entry name" value="Pmev_kin_anim"/>
</dbReference>
<evidence type="ECO:0000256" key="11">
    <source>
        <dbReference type="ARBA" id="ARBA00022840"/>
    </source>
</evidence>
<keyword evidence="7" id="KW-0808">Transferase</keyword>
<evidence type="ECO:0000256" key="6">
    <source>
        <dbReference type="ARBA" id="ARBA00022548"/>
    </source>
</evidence>
<dbReference type="InterPro" id="IPR000488">
    <property type="entry name" value="Death_dom"/>
</dbReference>
<keyword evidence="4" id="KW-0963">Cytoplasm</keyword>
<evidence type="ECO:0000259" key="18">
    <source>
        <dbReference type="PROSITE" id="PS50017"/>
    </source>
</evidence>
<dbReference type="EC" id="2.7.4.2" evidence="3"/>
<dbReference type="InterPro" id="IPR011029">
    <property type="entry name" value="DEATH-like_dom_sf"/>
</dbReference>
<dbReference type="InterPro" id="IPR027417">
    <property type="entry name" value="P-loop_NTPase"/>
</dbReference>
<keyword evidence="6" id="KW-0153">Cholesterol metabolism</keyword>
<feature type="domain" description="Death" evidence="18">
    <location>
        <begin position="129"/>
        <end position="204"/>
    </location>
</feature>
<dbReference type="OrthoDB" id="2401875at2759"/>
<keyword evidence="15" id="KW-1207">Sterol metabolism</keyword>
<evidence type="ECO:0000256" key="14">
    <source>
        <dbReference type="ARBA" id="ARBA00023098"/>
    </source>
</evidence>
<dbReference type="Pfam" id="PF00531">
    <property type="entry name" value="Death"/>
    <property type="match status" value="1"/>
</dbReference>
<dbReference type="GO" id="GO:0004631">
    <property type="term" value="F:phosphomevalonate kinase activity"/>
    <property type="evidence" value="ECO:0007669"/>
    <property type="project" value="UniProtKB-EC"/>
</dbReference>
<evidence type="ECO:0000256" key="1">
    <source>
        <dbReference type="ARBA" id="ARBA00004514"/>
    </source>
</evidence>
<dbReference type="AlphaFoldDB" id="A0A1X7T081"/>
<comment type="subcellular location">
    <subcellularLocation>
        <location evidence="1">Cytoplasm</location>
        <location evidence="1">Cytosol</location>
    </subcellularLocation>
</comment>